<evidence type="ECO:0000256" key="2">
    <source>
        <dbReference type="SAM" id="Coils"/>
    </source>
</evidence>
<keyword evidence="1" id="KW-0804">Transcription</keyword>
<evidence type="ECO:0000313" key="4">
    <source>
        <dbReference type="EMBL" id="SVP89131.1"/>
    </source>
</evidence>
<evidence type="ECO:0000256" key="3">
    <source>
        <dbReference type="SAM" id="MobiDB-lite"/>
    </source>
</evidence>
<dbReference type="GO" id="GO:0003690">
    <property type="term" value="F:double-stranded DNA binding"/>
    <property type="evidence" value="ECO:0007669"/>
    <property type="project" value="TreeGrafter"/>
</dbReference>
<dbReference type="EMBL" id="UIVT01000001">
    <property type="protein sequence ID" value="SVP89131.1"/>
    <property type="molecule type" value="Genomic_DNA"/>
</dbReference>
<dbReference type="PANTHER" id="PTHR13152:SF0">
    <property type="entry name" value="GENERAL TRANSCRIPTION FACTOR IIH SUBUNIT 4"/>
    <property type="match status" value="1"/>
</dbReference>
<proteinExistence type="inferred from homology"/>
<keyword evidence="1" id="KW-0234">DNA repair</keyword>
<dbReference type="InterPro" id="IPR004598">
    <property type="entry name" value="TFIIH_p52/Tfb2"/>
</dbReference>
<keyword evidence="1" id="KW-0539">Nucleus</keyword>
<dbReference type="GO" id="GO:0005675">
    <property type="term" value="C:transcription factor TFIIH holo complex"/>
    <property type="evidence" value="ECO:0007669"/>
    <property type="project" value="TreeGrafter"/>
</dbReference>
<dbReference type="AlphaFoldDB" id="A0A3B0MZ36"/>
<evidence type="ECO:0000256" key="1">
    <source>
        <dbReference type="RuleBase" id="RU364024"/>
    </source>
</evidence>
<dbReference type="EMBL" id="UIVS01000001">
    <property type="protein sequence ID" value="SVP90272.1"/>
    <property type="molecule type" value="Genomic_DNA"/>
</dbReference>
<gene>
    <name evidence="4" type="ORF">TAT_000098300</name>
    <name evidence="5" type="ORF">TAV_000097700</name>
</gene>
<dbReference type="Pfam" id="PF03849">
    <property type="entry name" value="Tfb2"/>
    <property type="match status" value="2"/>
</dbReference>
<dbReference type="GO" id="GO:0000439">
    <property type="term" value="C:transcription factor TFIIH core complex"/>
    <property type="evidence" value="ECO:0007669"/>
    <property type="project" value="InterPro"/>
</dbReference>
<evidence type="ECO:0000313" key="5">
    <source>
        <dbReference type="EMBL" id="SVP90272.1"/>
    </source>
</evidence>
<dbReference type="VEuPathDB" id="PiroplasmaDB:TA16710"/>
<protein>
    <recommendedName>
        <fullName evidence="1">General transcription factor IIH subunit 4</fullName>
    </recommendedName>
</protein>
<keyword evidence="1" id="KW-0805">Transcription regulation</keyword>
<sequence>MSEVLENEQTEEEESEAQSIIEENFFNYLKELDEQVWERLFRVKACLVALFRSLGELEKLIIFRLLYIDQSISEKPLRLWMRAHSIADLKHSLSLLQSYKIITVLENTTNDEKQQYKLNDGFKNGFVTLLSDDSSYKYSYELVKLESILVSSTKSKEPTKNSNNSYPDNATEDHVSKTAEKAAENTTEELTEETPRNKNKSVITLDDLVKHAKLKLDFILLFLVSPEARKGTMLVNKILRKIKRLKKQSDESKNDKKIENLEAKFNRLSKNSGVISQDLLQILRRFGMVDPAKKNYKSSKTVGTKMSRQTLSWLLKDVTSQMTSLLVGHLQNLDNGYLTNCKSMNRSSEDSKKSSLELKEASMKTVTESVELLLSLSQASCGDCFSTEGLTKTQIRLLRLLNELGIVYYKNPKKFYLYDLSYIVGKTNTNSVLPNSKDLDISIKAGNDSRIIVQSNFKVYVYTASPLQISVLSHLCELQARTPNLVVGVLTRESVQSAFKSGITSKEIIRFLSPNGMNSSIGSQENTLLNSSFTYSIPENVCRQLKMWESERDRIELCPSIVFKRWDQDFMPDLFQRTVRWAQSKRYELFYTQWPSDPHSPEYHEWISKEKYLACNLEFKEEVINQIRLIRADISAERQAKISSG</sequence>
<comment type="subcellular location">
    <subcellularLocation>
        <location evidence="1">Nucleus</location>
    </subcellularLocation>
</comment>
<organism evidence="4">
    <name type="scientific">Theileria annulata</name>
    <dbReference type="NCBI Taxonomy" id="5874"/>
    <lineage>
        <taxon>Eukaryota</taxon>
        <taxon>Sar</taxon>
        <taxon>Alveolata</taxon>
        <taxon>Apicomplexa</taxon>
        <taxon>Aconoidasida</taxon>
        <taxon>Piroplasmida</taxon>
        <taxon>Theileriidae</taxon>
        <taxon>Theileria</taxon>
    </lineage>
</organism>
<comment type="function">
    <text evidence="1">Component of the general transcription and DNA repair factor IIH (TFIIH) core complex which is involved in general and transcription-coupled nucleotide excision repair (NER) of damaged DNA.</text>
</comment>
<dbReference type="GO" id="GO:0006289">
    <property type="term" value="P:nucleotide-excision repair"/>
    <property type="evidence" value="ECO:0007669"/>
    <property type="project" value="InterPro"/>
</dbReference>
<feature type="coiled-coil region" evidence="2">
    <location>
        <begin position="235"/>
        <end position="262"/>
    </location>
</feature>
<comment type="similarity">
    <text evidence="1">Belongs to the TFB2 family.</text>
</comment>
<dbReference type="PANTHER" id="PTHR13152">
    <property type="entry name" value="TFIIH, POLYPEPTIDE 4"/>
    <property type="match status" value="1"/>
</dbReference>
<feature type="compositionally biased region" description="Basic and acidic residues" evidence="3">
    <location>
        <begin position="171"/>
        <end position="183"/>
    </location>
</feature>
<reference evidence="4" key="1">
    <citation type="submission" date="2018-07" db="EMBL/GenBank/DDBJ databases">
        <authorList>
            <person name="Quirk P.G."/>
            <person name="Krulwich T.A."/>
        </authorList>
    </citation>
    <scope>NUCLEOTIDE SEQUENCE</scope>
    <source>
        <strain evidence="4">Anand</strain>
    </source>
</reference>
<keyword evidence="2" id="KW-0175">Coiled coil</keyword>
<accession>A0A3B0MZ36</accession>
<name>A0A3B0MZ36_THEAN</name>
<feature type="region of interest" description="Disordered" evidence="3">
    <location>
        <begin position="154"/>
        <end position="196"/>
    </location>
</feature>
<dbReference type="GO" id="GO:0001671">
    <property type="term" value="F:ATPase activator activity"/>
    <property type="evidence" value="ECO:0007669"/>
    <property type="project" value="InterPro"/>
</dbReference>
<keyword evidence="1" id="KW-0227">DNA damage</keyword>